<evidence type="ECO:0000313" key="3">
    <source>
        <dbReference type="EMBL" id="GEO85547.1"/>
    </source>
</evidence>
<reference evidence="3 4" key="1">
    <citation type="submission" date="2019-07" db="EMBL/GenBank/DDBJ databases">
        <title>Whole genome shotgun sequence of Rhizobium naphthalenivorans NBRC 107585.</title>
        <authorList>
            <person name="Hosoyama A."/>
            <person name="Uohara A."/>
            <person name="Ohji S."/>
            <person name="Ichikawa N."/>
        </authorList>
    </citation>
    <scope>NUCLEOTIDE SEQUENCE [LARGE SCALE GENOMIC DNA]</scope>
    <source>
        <strain evidence="3 4">NBRC 107585</strain>
    </source>
</reference>
<dbReference type="GO" id="GO:0005886">
    <property type="term" value="C:plasma membrane"/>
    <property type="evidence" value="ECO:0007669"/>
    <property type="project" value="TreeGrafter"/>
</dbReference>
<dbReference type="Gene3D" id="1.10.8.60">
    <property type="match status" value="1"/>
</dbReference>
<dbReference type="EMBL" id="BJZP01000011">
    <property type="protein sequence ID" value="GEO85547.1"/>
    <property type="molecule type" value="Genomic_DNA"/>
</dbReference>
<accession>A0A512HJC0</accession>
<evidence type="ECO:0000256" key="1">
    <source>
        <dbReference type="RuleBase" id="RU003651"/>
    </source>
</evidence>
<dbReference type="InterPro" id="IPR027417">
    <property type="entry name" value="P-loop_NTPase"/>
</dbReference>
<dbReference type="Gene3D" id="3.40.50.300">
    <property type="entry name" value="P-loop containing nucleotide triphosphate hydrolases"/>
    <property type="match status" value="1"/>
</dbReference>
<protein>
    <submittedName>
        <fullName evidence="3">ATPase</fullName>
    </submittedName>
</protein>
<organism evidence="3 4">
    <name type="scientific">Ciceribacter naphthalenivorans</name>
    <dbReference type="NCBI Taxonomy" id="1118451"/>
    <lineage>
        <taxon>Bacteria</taxon>
        <taxon>Pseudomonadati</taxon>
        <taxon>Pseudomonadota</taxon>
        <taxon>Alphaproteobacteria</taxon>
        <taxon>Hyphomicrobiales</taxon>
        <taxon>Rhizobiaceae</taxon>
        <taxon>Ciceribacter</taxon>
    </lineage>
</organism>
<dbReference type="InterPro" id="IPR003593">
    <property type="entry name" value="AAA+_ATPase"/>
</dbReference>
<dbReference type="CDD" id="cd19481">
    <property type="entry name" value="RecA-like_protease"/>
    <property type="match status" value="1"/>
</dbReference>
<dbReference type="PANTHER" id="PTHR23076:SF97">
    <property type="entry name" value="ATP-DEPENDENT ZINC METALLOPROTEASE YME1L1"/>
    <property type="match status" value="1"/>
</dbReference>
<dbReference type="PANTHER" id="PTHR23076">
    <property type="entry name" value="METALLOPROTEASE M41 FTSH"/>
    <property type="match status" value="1"/>
</dbReference>
<dbReference type="GO" id="GO:0004222">
    <property type="term" value="F:metalloendopeptidase activity"/>
    <property type="evidence" value="ECO:0007669"/>
    <property type="project" value="InterPro"/>
</dbReference>
<evidence type="ECO:0000259" key="2">
    <source>
        <dbReference type="SMART" id="SM00382"/>
    </source>
</evidence>
<dbReference type="SUPFAM" id="SSF140990">
    <property type="entry name" value="FtsH protease domain-like"/>
    <property type="match status" value="1"/>
</dbReference>
<dbReference type="GO" id="GO:0005524">
    <property type="term" value="F:ATP binding"/>
    <property type="evidence" value="ECO:0007669"/>
    <property type="project" value="UniProtKB-KW"/>
</dbReference>
<dbReference type="Pfam" id="PF01434">
    <property type="entry name" value="Peptidase_M41"/>
    <property type="match status" value="1"/>
</dbReference>
<dbReference type="InterPro" id="IPR003959">
    <property type="entry name" value="ATPase_AAA_core"/>
</dbReference>
<dbReference type="PROSITE" id="PS00674">
    <property type="entry name" value="AAA"/>
    <property type="match status" value="1"/>
</dbReference>
<dbReference type="SMART" id="SM00382">
    <property type="entry name" value="AAA"/>
    <property type="match status" value="1"/>
</dbReference>
<keyword evidence="1" id="KW-0067">ATP-binding</keyword>
<dbReference type="GO" id="GO:0030163">
    <property type="term" value="P:protein catabolic process"/>
    <property type="evidence" value="ECO:0007669"/>
    <property type="project" value="TreeGrafter"/>
</dbReference>
<dbReference type="Proteomes" id="UP000321717">
    <property type="component" value="Unassembled WGS sequence"/>
</dbReference>
<dbReference type="AlphaFoldDB" id="A0A512HJC0"/>
<dbReference type="Gene3D" id="1.20.58.760">
    <property type="entry name" value="Peptidase M41"/>
    <property type="match status" value="1"/>
</dbReference>
<dbReference type="InterPro" id="IPR000642">
    <property type="entry name" value="Peptidase_M41"/>
</dbReference>
<feature type="domain" description="AAA+ ATPase" evidence="2">
    <location>
        <begin position="245"/>
        <end position="384"/>
    </location>
</feature>
<dbReference type="GO" id="GO:0006508">
    <property type="term" value="P:proteolysis"/>
    <property type="evidence" value="ECO:0007669"/>
    <property type="project" value="InterPro"/>
</dbReference>
<dbReference type="GO" id="GO:0016887">
    <property type="term" value="F:ATP hydrolysis activity"/>
    <property type="evidence" value="ECO:0007669"/>
    <property type="project" value="InterPro"/>
</dbReference>
<dbReference type="GO" id="GO:0004176">
    <property type="term" value="F:ATP-dependent peptidase activity"/>
    <property type="evidence" value="ECO:0007669"/>
    <property type="project" value="InterPro"/>
</dbReference>
<dbReference type="InterPro" id="IPR037219">
    <property type="entry name" value="Peptidase_M41-like"/>
</dbReference>
<comment type="caution">
    <text evidence="3">The sequence shown here is derived from an EMBL/GenBank/DDBJ whole genome shotgun (WGS) entry which is preliminary data.</text>
</comment>
<keyword evidence="4" id="KW-1185">Reference proteome</keyword>
<evidence type="ECO:0000313" key="4">
    <source>
        <dbReference type="Proteomes" id="UP000321717"/>
    </source>
</evidence>
<comment type="similarity">
    <text evidence="1">Belongs to the AAA ATPase family.</text>
</comment>
<dbReference type="SUPFAM" id="SSF52540">
    <property type="entry name" value="P-loop containing nucleoside triphosphate hydrolases"/>
    <property type="match status" value="1"/>
</dbReference>
<sequence length="651" mass="72165">MSADRIIFNSGSHTMKNVLRDRAGFSLPEFLAYASISRALRPYRRVPHFAIGLVLENWERKTSYVQAAVMFIDKRSDHRFQDHVKIFDETRSDHHIEAVMDMLQHKQTIIFFRSEEAIPEDLRFALDIVVKIEPPDIRQVRGVVRWGYKTTVTDDQAEALINCDWRRLKLAMTWGRPMPRVLAIVEKMVRADAPSVTSAPSKTGEILADIRLEDMEGYGDAKVWGLDLARDLDDWRSGKITWDDVDKGVLLSGPPGTGKTIFAKALAATCNAGLVVTSYAKWQARGYLNDFLKAMQRSFQEAKKNAPCILFIDEIDAFGSRDSGSTQNESYDTKTINGLLEQLDGLEGREGVIVVAATNNPHKIDAAILRSGRLDQQVKIPLPDLKARTAIFRMHMRGALDEGRCKSFAELSEGVSGADIQKIVRNAHRRARRLRRPVELADVLLHLPIPAQIPPETLRINAVHEIGHAVVGVVLGMELVSVEISSRILLTTQNQPVGKATFGRRPWARRTKAHYLDAIAMGLGGMAAEQLLLGCHDDGVAGGLGSDLYDATRTAILLDRSFGMGDGLASLGDISEAPMIDVSRMDRSVLARVDKVLNEQLLRATEILERHRPACERLVDALVAGLELSGQEVLDALDADGRVEPRAVRSG</sequence>
<proteinExistence type="inferred from homology"/>
<keyword evidence="1" id="KW-0547">Nucleotide-binding</keyword>
<dbReference type="Pfam" id="PF00004">
    <property type="entry name" value="AAA"/>
    <property type="match status" value="1"/>
</dbReference>
<gene>
    <name evidence="3" type="ORF">RNA01_24790</name>
</gene>
<name>A0A512HJC0_9HYPH</name>
<dbReference type="InterPro" id="IPR003960">
    <property type="entry name" value="ATPase_AAA_CS"/>
</dbReference>